<proteinExistence type="predicted"/>
<dbReference type="Proteomes" id="UP000324705">
    <property type="component" value="Chromosome 7A"/>
</dbReference>
<dbReference type="EMBL" id="LT934123">
    <property type="protein sequence ID" value="VAI75292.1"/>
    <property type="molecule type" value="Genomic_DNA"/>
</dbReference>
<evidence type="ECO:0000313" key="2">
    <source>
        <dbReference type="EMBL" id="VAI75292.1"/>
    </source>
</evidence>
<keyword evidence="3" id="KW-1185">Reference proteome</keyword>
<reference evidence="2 3" key="1">
    <citation type="submission" date="2017-09" db="EMBL/GenBank/DDBJ databases">
        <authorList>
            <consortium name="International Durum Wheat Genome Sequencing Consortium (IDWGSC)"/>
            <person name="Milanesi L."/>
        </authorList>
    </citation>
    <scope>NUCLEOTIDE SEQUENCE [LARGE SCALE GENOMIC DNA]</scope>
    <source>
        <strain evidence="3">cv. Svevo</strain>
    </source>
</reference>
<accession>A0A9R1BNN7</accession>
<gene>
    <name evidence="2" type="ORF">TRITD_7Av1G132220</name>
</gene>
<protein>
    <submittedName>
        <fullName evidence="2">Uncharacterized protein</fullName>
    </submittedName>
</protein>
<dbReference type="AlphaFoldDB" id="A0A9R1BNN7"/>
<evidence type="ECO:0000313" key="3">
    <source>
        <dbReference type="Proteomes" id="UP000324705"/>
    </source>
</evidence>
<name>A0A9R1BNN7_TRITD</name>
<feature type="compositionally biased region" description="Basic and acidic residues" evidence="1">
    <location>
        <begin position="63"/>
        <end position="73"/>
    </location>
</feature>
<feature type="region of interest" description="Disordered" evidence="1">
    <location>
        <begin position="46"/>
        <end position="89"/>
    </location>
</feature>
<dbReference type="Gramene" id="TRITD7Av1G132220.2">
    <property type="protein sequence ID" value="TRITD7Av1G132220.2"/>
    <property type="gene ID" value="TRITD7Av1G132220"/>
</dbReference>
<sequence>MILRACFSYLKSSIKRERNRELSIYTFLFQASDEVRDSGNFVGGTDLNLNLGPKDPDGEDEGDTGKQHEARTEHRLKRKSVTPDLEMRM</sequence>
<organism evidence="2 3">
    <name type="scientific">Triticum turgidum subsp. durum</name>
    <name type="common">Durum wheat</name>
    <name type="synonym">Triticum durum</name>
    <dbReference type="NCBI Taxonomy" id="4567"/>
    <lineage>
        <taxon>Eukaryota</taxon>
        <taxon>Viridiplantae</taxon>
        <taxon>Streptophyta</taxon>
        <taxon>Embryophyta</taxon>
        <taxon>Tracheophyta</taxon>
        <taxon>Spermatophyta</taxon>
        <taxon>Magnoliopsida</taxon>
        <taxon>Liliopsida</taxon>
        <taxon>Poales</taxon>
        <taxon>Poaceae</taxon>
        <taxon>BOP clade</taxon>
        <taxon>Pooideae</taxon>
        <taxon>Triticodae</taxon>
        <taxon>Triticeae</taxon>
        <taxon>Triticinae</taxon>
        <taxon>Triticum</taxon>
    </lineage>
</organism>
<evidence type="ECO:0000256" key="1">
    <source>
        <dbReference type="SAM" id="MobiDB-lite"/>
    </source>
</evidence>